<dbReference type="EMBL" id="QXFV01000319">
    <property type="protein sequence ID" value="KAE9041243.1"/>
    <property type="molecule type" value="Genomic_DNA"/>
</dbReference>
<evidence type="ECO:0000313" key="3">
    <source>
        <dbReference type="Proteomes" id="UP000429607"/>
    </source>
</evidence>
<dbReference type="Proteomes" id="UP000434957">
    <property type="component" value="Unassembled WGS sequence"/>
</dbReference>
<dbReference type="EMBL" id="QXFT01000361">
    <property type="protein sequence ID" value="KAE9346141.1"/>
    <property type="molecule type" value="Genomic_DNA"/>
</dbReference>
<organism evidence="1 3">
    <name type="scientific">Phytophthora rubi</name>
    <dbReference type="NCBI Taxonomy" id="129364"/>
    <lineage>
        <taxon>Eukaryota</taxon>
        <taxon>Sar</taxon>
        <taxon>Stramenopiles</taxon>
        <taxon>Oomycota</taxon>
        <taxon>Peronosporomycetes</taxon>
        <taxon>Peronosporales</taxon>
        <taxon>Peronosporaceae</taxon>
        <taxon>Phytophthora</taxon>
    </lineage>
</organism>
<evidence type="ECO:0000313" key="4">
    <source>
        <dbReference type="Proteomes" id="UP000434957"/>
    </source>
</evidence>
<dbReference type="AlphaFoldDB" id="A0A6A3NCY1"/>
<reference evidence="1 3" key="1">
    <citation type="submission" date="2018-09" db="EMBL/GenBank/DDBJ databases">
        <title>Genomic investigation of the strawberry pathogen Phytophthora fragariae indicates pathogenicity is determined by transcriptional variation in three key races.</title>
        <authorList>
            <person name="Adams T.M."/>
            <person name="Armitage A.D."/>
            <person name="Sobczyk M.K."/>
            <person name="Bates H.J."/>
            <person name="Dunwell J.M."/>
            <person name="Nellist C.F."/>
            <person name="Harrison R.J."/>
        </authorList>
    </citation>
    <scope>NUCLEOTIDE SEQUENCE [LARGE SCALE GENOMIC DNA]</scope>
    <source>
        <strain evidence="1 3">SCRP249</strain>
        <strain evidence="2 4">SCRP333</strain>
    </source>
</reference>
<comment type="caution">
    <text evidence="1">The sequence shown here is derived from an EMBL/GenBank/DDBJ whole genome shotgun (WGS) entry which is preliminary data.</text>
</comment>
<keyword evidence="4" id="KW-1185">Reference proteome</keyword>
<evidence type="ECO:0000313" key="1">
    <source>
        <dbReference type="EMBL" id="KAE9041243.1"/>
    </source>
</evidence>
<proteinExistence type="predicted"/>
<evidence type="ECO:0008006" key="5">
    <source>
        <dbReference type="Google" id="ProtNLM"/>
    </source>
</evidence>
<evidence type="ECO:0000313" key="2">
    <source>
        <dbReference type="EMBL" id="KAE9346141.1"/>
    </source>
</evidence>
<dbReference type="Proteomes" id="UP000429607">
    <property type="component" value="Unassembled WGS sequence"/>
</dbReference>
<protein>
    <recommendedName>
        <fullName evidence="5">Reverse transcriptase Ty1/copia-type domain-containing protein</fullName>
    </recommendedName>
</protein>
<gene>
    <name evidence="1" type="ORF">PR001_g6702</name>
    <name evidence="2" type="ORF">PR003_g7581</name>
</gene>
<accession>A0A6A3NCY1</accession>
<name>A0A6A3NCY1_9STRA</name>
<sequence length="159" mass="17843">MDLSTVEVILVFTRCGRVPARHGDIPNVYVKADKEQHFGIFLEIPKGMVIPEGMLCALSVDSNIKLALRLKKSLYGLKQVGRLWSKPHAKLEEIGFTSCVTDMCRARWRDDNCRRFLGMRVELDEVGGYILDQQAAIEELMEQYGFADAIGVRAPIGEG</sequence>